<organism evidence="1 2">
    <name type="scientific">Zalaria obscura</name>
    <dbReference type="NCBI Taxonomy" id="2024903"/>
    <lineage>
        <taxon>Eukaryota</taxon>
        <taxon>Fungi</taxon>
        <taxon>Dikarya</taxon>
        <taxon>Ascomycota</taxon>
        <taxon>Pezizomycotina</taxon>
        <taxon>Dothideomycetes</taxon>
        <taxon>Dothideomycetidae</taxon>
        <taxon>Dothideales</taxon>
        <taxon>Zalariaceae</taxon>
        <taxon>Zalaria</taxon>
    </lineage>
</organism>
<sequence length="273" mass="29272">MADVSSDMDSTTPLVLREGSPSPEVMPSLAIGACPLLDREVSTNSSVSTVSTRSTSSSRSDAGTAAVRRRGYMRPQGTSFADSARNRDSVMSLGSIAHMQYYFARTGLLDGKGAQLAKEAKQKAHKENEQIIVVDPECITPPLSTDGTSVEELVGEWVAAEASAERRPSSEVSLDDDNARASAFPDPPTFSQGEVLGRSAEMSLQERVQSNQTQVGVTSARCSRLVRVERITGQRCHSSCLQLTHRPSALPGCVPKSLPEPKADQLRALRLIA</sequence>
<proteinExistence type="predicted"/>
<keyword evidence="2" id="KW-1185">Reference proteome</keyword>
<evidence type="ECO:0000313" key="1">
    <source>
        <dbReference type="EMBL" id="KAK8206575.1"/>
    </source>
</evidence>
<gene>
    <name evidence="1" type="ORF">M8818_004408</name>
</gene>
<accession>A0ACC3SB16</accession>
<dbReference type="EMBL" id="JAMKPW020000022">
    <property type="protein sequence ID" value="KAK8206575.1"/>
    <property type="molecule type" value="Genomic_DNA"/>
</dbReference>
<evidence type="ECO:0000313" key="2">
    <source>
        <dbReference type="Proteomes" id="UP001320706"/>
    </source>
</evidence>
<comment type="caution">
    <text evidence="1">The sequence shown here is derived from an EMBL/GenBank/DDBJ whole genome shotgun (WGS) entry which is preliminary data.</text>
</comment>
<name>A0ACC3SB16_9PEZI</name>
<protein>
    <submittedName>
        <fullName evidence="1">Uncharacterized protein</fullName>
    </submittedName>
</protein>
<dbReference type="Proteomes" id="UP001320706">
    <property type="component" value="Unassembled WGS sequence"/>
</dbReference>
<reference evidence="1" key="1">
    <citation type="submission" date="2024-02" db="EMBL/GenBank/DDBJ databases">
        <title>Metagenome Assembled Genome of Zalaria obscura JY119.</title>
        <authorList>
            <person name="Vighnesh L."/>
            <person name="Jagadeeshwari U."/>
            <person name="Venkata Ramana C."/>
            <person name="Sasikala C."/>
        </authorList>
    </citation>
    <scope>NUCLEOTIDE SEQUENCE</scope>
    <source>
        <strain evidence="1">JY119</strain>
    </source>
</reference>